<dbReference type="InterPro" id="IPR039426">
    <property type="entry name" value="TonB-dep_rcpt-like"/>
</dbReference>
<proteinExistence type="inferred from homology"/>
<dbReference type="Gene3D" id="2.40.170.20">
    <property type="entry name" value="TonB-dependent receptor, beta-barrel domain"/>
    <property type="match status" value="1"/>
</dbReference>
<sequence>MIMKCLRQVDFYRNNIKNKIRINISGIQKAISLFVFMLFFTVIASAQSVEIKGKVLDNDNQESLPGVSIIIKGTTQGSTTDINGDYTLKVGQADAILVFSFIGYEPLEVPVKGQTTINVKLKSSTSDLDEVMVIAYGTTKKSNLTGSAVALDSEDLKDVFVSNVASMLQGKVAGVNASSRSGRPGSSTEITIRGKGSLSGETAPLWVVDGIIMGNSDPGFSPADIESMTILKDASATSLYGSLAANGVILLQTKRAKKGESKINVNATYGLTTFNTGNFSVMNSQELYDYQKTWNPNVTEDVLNTDTDWMDIATQTGKAQEYNVNYSGGNEKMTAYLSGTYYNETGVLKGYDYERYSAIANFDINATERLKIKVNLSGDYRTIKDQQHSPYNMFTYMPWDEAYLPDGSVLHPKVASGKKYLQDNNKGWYGRDESNYLYDLQYNYGKSRSNNLRANIGFDYKINEWLTFASMNNIILNHGLTEDYEDPRSIVGLANRGSLSEKYSFNQKRFTNQMLRINKTFGAHVLGAFVAWEYSDSHYDDATAKGKGVSAGLTALNTTAEALEVGGYKSESAKQSTLVNLQYAYDDKYLATASFSRQGSSSFGSNKQYGNFWSASLGWNAHSEKFLQGVEWLNVLKWTASIGQVGNAPSGFQYLGFFEFASQYNGNNAATPYQKGNPNISWEKVTSYNTAINTRLFDRISINLDLYYKNSDDLLTKVKLPALTGYSGVWMNIGRITNKGYELTVSPEIIKTSRFKWDMTLNLAYNKNRVEELYDNKAYFDVHDPNIKIEAKHDKDAYFQRIWYGVNPANGKPLWEKVTENEDGTKTVSLTSEYNDATLQFTGTKGTPTYTGGILNKFTFDDFTLTANISFVEGIDRYNSNRELFDSDGSYVGFNSMKLHDDWKRWEKPGDVATHPKSLNGGADANKPSSRYLEDASYIRLRNVTLAYNVPKNVSNLLKISSASVYVSADNLITLTNWSGMDPEVGATRYDETHGYQYPMAKKIMVGVKIAF</sequence>
<dbReference type="Pfam" id="PF07715">
    <property type="entry name" value="Plug"/>
    <property type="match status" value="1"/>
</dbReference>
<evidence type="ECO:0000256" key="7">
    <source>
        <dbReference type="PROSITE-ProRule" id="PRU01360"/>
    </source>
</evidence>
<feature type="domain" description="TonB-dependent receptor plug" evidence="8">
    <location>
        <begin position="141"/>
        <end position="248"/>
    </location>
</feature>
<dbReference type="Proteomes" id="UP000289703">
    <property type="component" value="Unassembled WGS sequence"/>
</dbReference>
<dbReference type="Gene3D" id="2.60.40.1120">
    <property type="entry name" value="Carboxypeptidase-like, regulatory domain"/>
    <property type="match status" value="1"/>
</dbReference>
<keyword evidence="3 7" id="KW-1134">Transmembrane beta strand</keyword>
<dbReference type="PROSITE" id="PS52016">
    <property type="entry name" value="TONB_DEPENDENT_REC_3"/>
    <property type="match status" value="1"/>
</dbReference>
<dbReference type="Gene3D" id="2.170.130.10">
    <property type="entry name" value="TonB-dependent receptor, plug domain"/>
    <property type="match status" value="1"/>
</dbReference>
<evidence type="ECO:0000259" key="8">
    <source>
        <dbReference type="Pfam" id="PF07715"/>
    </source>
</evidence>
<dbReference type="InterPro" id="IPR023997">
    <property type="entry name" value="TonB-dep_OMP_SusC/RagA_CS"/>
</dbReference>
<dbReference type="InterPro" id="IPR037066">
    <property type="entry name" value="Plug_dom_sf"/>
</dbReference>
<protein>
    <submittedName>
        <fullName evidence="9">SusC/RagA family TonB-linked outer membrane protein</fullName>
    </submittedName>
</protein>
<dbReference type="SUPFAM" id="SSF56935">
    <property type="entry name" value="Porins"/>
    <property type="match status" value="1"/>
</dbReference>
<evidence type="ECO:0000256" key="3">
    <source>
        <dbReference type="ARBA" id="ARBA00022452"/>
    </source>
</evidence>
<organism evidence="9 10">
    <name type="scientific">Ancylomarina salipaludis</name>
    <dbReference type="NCBI Taxonomy" id="2501299"/>
    <lineage>
        <taxon>Bacteria</taxon>
        <taxon>Pseudomonadati</taxon>
        <taxon>Bacteroidota</taxon>
        <taxon>Bacteroidia</taxon>
        <taxon>Marinilabiliales</taxon>
        <taxon>Marinifilaceae</taxon>
        <taxon>Ancylomarina</taxon>
    </lineage>
</organism>
<evidence type="ECO:0000313" key="9">
    <source>
        <dbReference type="EMBL" id="RXQ94538.1"/>
    </source>
</evidence>
<comment type="caution">
    <text evidence="9">The sequence shown here is derived from an EMBL/GenBank/DDBJ whole genome shotgun (WGS) entry which is preliminary data.</text>
</comment>
<evidence type="ECO:0000313" key="10">
    <source>
        <dbReference type="Proteomes" id="UP000289703"/>
    </source>
</evidence>
<keyword evidence="10" id="KW-1185">Reference proteome</keyword>
<dbReference type="InterPro" id="IPR036942">
    <property type="entry name" value="Beta-barrel_TonB_sf"/>
</dbReference>
<dbReference type="GO" id="GO:0009279">
    <property type="term" value="C:cell outer membrane"/>
    <property type="evidence" value="ECO:0007669"/>
    <property type="project" value="UniProtKB-SubCell"/>
</dbReference>
<dbReference type="NCBIfam" id="TIGR04057">
    <property type="entry name" value="SusC_RagA_signa"/>
    <property type="match status" value="1"/>
</dbReference>
<dbReference type="Pfam" id="PF13715">
    <property type="entry name" value="CarbopepD_reg_2"/>
    <property type="match status" value="1"/>
</dbReference>
<gene>
    <name evidence="9" type="ORF">EO244_09680</name>
</gene>
<evidence type="ECO:0000256" key="6">
    <source>
        <dbReference type="ARBA" id="ARBA00023237"/>
    </source>
</evidence>
<comment type="similarity">
    <text evidence="7">Belongs to the TonB-dependent receptor family.</text>
</comment>
<accession>A0A4Q1JLE8</accession>
<comment type="subcellular location">
    <subcellularLocation>
        <location evidence="1 7">Cell outer membrane</location>
        <topology evidence="1 7">Multi-pass membrane protein</topology>
    </subcellularLocation>
</comment>
<dbReference type="SUPFAM" id="SSF49464">
    <property type="entry name" value="Carboxypeptidase regulatory domain-like"/>
    <property type="match status" value="1"/>
</dbReference>
<dbReference type="NCBIfam" id="TIGR04056">
    <property type="entry name" value="OMP_RagA_SusC"/>
    <property type="match status" value="1"/>
</dbReference>
<evidence type="ECO:0000256" key="1">
    <source>
        <dbReference type="ARBA" id="ARBA00004571"/>
    </source>
</evidence>
<keyword evidence="4 7" id="KW-0812">Transmembrane</keyword>
<evidence type="ECO:0000256" key="4">
    <source>
        <dbReference type="ARBA" id="ARBA00022692"/>
    </source>
</evidence>
<dbReference type="AlphaFoldDB" id="A0A4Q1JLE8"/>
<keyword evidence="5 7" id="KW-0472">Membrane</keyword>
<dbReference type="EMBL" id="SAXA01000007">
    <property type="protein sequence ID" value="RXQ94538.1"/>
    <property type="molecule type" value="Genomic_DNA"/>
</dbReference>
<evidence type="ECO:0000256" key="2">
    <source>
        <dbReference type="ARBA" id="ARBA00022448"/>
    </source>
</evidence>
<name>A0A4Q1JLE8_9BACT</name>
<keyword evidence="2 7" id="KW-0813">Transport</keyword>
<reference evidence="9 10" key="1">
    <citation type="submission" date="2019-01" db="EMBL/GenBank/DDBJ databases">
        <title>Ancylomarina salipaludis sp. nov., isolated from a salt marsh.</title>
        <authorList>
            <person name="Yoon J.-H."/>
        </authorList>
    </citation>
    <scope>NUCLEOTIDE SEQUENCE [LARGE SCALE GENOMIC DNA]</scope>
    <source>
        <strain evidence="9 10">SHSM-M15</strain>
    </source>
</reference>
<dbReference type="OrthoDB" id="9768177at2"/>
<dbReference type="InterPro" id="IPR023996">
    <property type="entry name" value="TonB-dep_OMP_SusC/RagA"/>
</dbReference>
<dbReference type="InterPro" id="IPR012910">
    <property type="entry name" value="Plug_dom"/>
</dbReference>
<dbReference type="InterPro" id="IPR008969">
    <property type="entry name" value="CarboxyPept-like_regulatory"/>
</dbReference>
<evidence type="ECO:0000256" key="5">
    <source>
        <dbReference type="ARBA" id="ARBA00023136"/>
    </source>
</evidence>
<keyword evidence="6 7" id="KW-0998">Cell outer membrane</keyword>